<proteinExistence type="predicted"/>
<dbReference type="InterPro" id="IPR011990">
    <property type="entry name" value="TPR-like_helical_dom_sf"/>
</dbReference>
<protein>
    <submittedName>
        <fullName evidence="2">CHAT domain-containing protein</fullName>
    </submittedName>
</protein>
<dbReference type="Proteomes" id="UP001596413">
    <property type="component" value="Unassembled WGS sequence"/>
</dbReference>
<organism evidence="2 3">
    <name type="scientific">Streptomyces polyrhachis</name>
    <dbReference type="NCBI Taxonomy" id="1282885"/>
    <lineage>
        <taxon>Bacteria</taxon>
        <taxon>Bacillati</taxon>
        <taxon>Actinomycetota</taxon>
        <taxon>Actinomycetes</taxon>
        <taxon>Kitasatosporales</taxon>
        <taxon>Streptomycetaceae</taxon>
        <taxon>Streptomyces</taxon>
    </lineage>
</organism>
<evidence type="ECO:0000313" key="2">
    <source>
        <dbReference type="EMBL" id="MFC7216815.1"/>
    </source>
</evidence>
<dbReference type="Gene3D" id="1.25.40.10">
    <property type="entry name" value="Tetratricopeptide repeat domain"/>
    <property type="match status" value="1"/>
</dbReference>
<gene>
    <name evidence="2" type="ORF">ACFQLX_01295</name>
</gene>
<dbReference type="RefSeq" id="WP_386410763.1">
    <property type="nucleotide sequence ID" value="NZ_JBHSZO010000002.1"/>
</dbReference>
<evidence type="ECO:0000259" key="1">
    <source>
        <dbReference type="Pfam" id="PF12770"/>
    </source>
</evidence>
<comment type="caution">
    <text evidence="2">The sequence shown here is derived from an EMBL/GenBank/DDBJ whole genome shotgun (WGS) entry which is preliminary data.</text>
</comment>
<name>A0ABW2G7Y6_9ACTN</name>
<evidence type="ECO:0000313" key="3">
    <source>
        <dbReference type="Proteomes" id="UP001596413"/>
    </source>
</evidence>
<accession>A0ABW2G7Y6</accession>
<reference evidence="3" key="1">
    <citation type="journal article" date="2019" name="Int. J. Syst. Evol. Microbiol.">
        <title>The Global Catalogue of Microorganisms (GCM) 10K type strain sequencing project: providing services to taxonomists for standard genome sequencing and annotation.</title>
        <authorList>
            <consortium name="The Broad Institute Genomics Platform"/>
            <consortium name="The Broad Institute Genome Sequencing Center for Infectious Disease"/>
            <person name="Wu L."/>
            <person name="Ma J."/>
        </authorList>
    </citation>
    <scope>NUCLEOTIDE SEQUENCE [LARGE SCALE GENOMIC DNA]</scope>
    <source>
        <strain evidence="3">CGMCC 1.13681</strain>
    </source>
</reference>
<dbReference type="EMBL" id="JBHSZO010000002">
    <property type="protein sequence ID" value="MFC7216815.1"/>
    <property type="molecule type" value="Genomic_DNA"/>
</dbReference>
<dbReference type="Pfam" id="PF12770">
    <property type="entry name" value="CHAT"/>
    <property type="match status" value="1"/>
</dbReference>
<feature type="domain" description="CHAT" evidence="1">
    <location>
        <begin position="1206"/>
        <end position="1477"/>
    </location>
</feature>
<sequence length="1477" mass="157606">MPEPSTPDLDVLREQHRELYGALLGSRGAEDARAAVAVAERLAAHEGAGVEDHWHAGCTYLASWQVSREEERFTQAVRAFGTARTRAGDDDTRAAAALSVARAWCLRVGVEPGSVDRAIAELTDVVESAGVAHAELAELHTARFATGYRPSDLDAALELYTRAGALSAPVLVKVALLLAERFQLAGDAESLYQGLELTAQVLVNPPDGEQSGSAGTADAAGVFAHLLRQVPRSGEAGARVAETLSFVIGEAHDPPAARQFLAGALEYVFQDTGSVTELRALLDLVGDAPGEPGSDIAPLGIAAAWLRHSAQLLRGGTLGLAELDGVVRVLAAALTDTGTPPSALDALAVGLARAVAAWTTVNREPTVGQLDTLLTRTEAAAGALREQTGLVLALATAPLYLKRSNRSELRGHMDATVEVYEFLHERLDGREHASLKVTLAHAHESRYERFGLLPDLERSVVLLDEALAAGEDDPALAASMRASLAASLLRRFGGAQEHTAGDWYRAAELLEAAVDVEAVEAVEAQYAWLRNGLAQEAARLFAHGTLLDRAPSREWRERLHRLQDRARTLADAEDLVGELGWSFSALLRHFDPSPDPERPALPDAALADQVAHVKRALTTADVAQVHEADGELRRRLARIASGEDQLRDWAGDFASRYESGRAVEDLCCAIAALRARTRLAGETTRLADLLTARYETAGLVSDLDEAVALLGGLLSATPGRVQRCRLLNNLSGALWRRFQHTGLAADLDSSVEAMRAALELTPADSDHRARYLSNLAGKLDARFVALGSRSDLDEVIALSSQAERAAGTEQPEIRYSALNGLGGAYRRRYQLDSDAGDIRLALDTLEAALAVLAPDDPARPGALTNLAACILVGLREPAARARLDEAVTMLRTATAATGAHDPVRAGRYFLLAQALLIKAGDSPHPPQRAEALAILRSLVPDNRVDHPHQIEPAEALALELSAEDPRTARALSRDTARALFARAPARITAARRWAALAAAAGDVEDALTAWETVLDLFDLVAWRGKPRPDQEESLAEHQGVAGGAAAYAISVGRPARAVELLERGRSVLWNQVSERRADTSDELDTRLRTIAEDLRQAAGVDERVRLGREWDRLKAEAAARYGAWNPFAAPTYEELRRGAGDTTVVVNVAPQRSDALVLADGEPRVIELPGLEFAETARRAAAFLQAAHAPAPGVGGYLTAQRTAREVLDWLWHAVAHPVLDALDPLSLVGDARRIRWCPTGMLSLLPLHAATDAATGESALERAVSSYTPSLRATTAARPGGRVERMLTVGVADYLEHPPLAGVDGEIEAVRRLLPQARHTTLVNAKATVRAVRAALPGNPCVHFACHGIQDLGAPSGGGVVLADGTLSVLDLASLRFTGAELAYLSACRTATGGTRLPDESLHLAGALHLAGFRQVVGTLWAVRDTLAAEVAEDFYTEIGARGLDAAADAVAGATRRLRARYPLEPLLWAAFVHMG</sequence>
<dbReference type="InterPro" id="IPR024983">
    <property type="entry name" value="CHAT_dom"/>
</dbReference>
<keyword evidence="3" id="KW-1185">Reference proteome</keyword>